<dbReference type="PROSITE" id="PS00754">
    <property type="entry name" value="NA_NEUROTRAN_SYMP_2"/>
    <property type="match status" value="1"/>
</dbReference>
<dbReference type="InterPro" id="IPR000175">
    <property type="entry name" value="Na/ntran_symport"/>
</dbReference>
<organism evidence="9 10">
    <name type="scientific">Portunus trituberculatus</name>
    <name type="common">Swimming crab</name>
    <name type="synonym">Neptunus trituberculatus</name>
    <dbReference type="NCBI Taxonomy" id="210409"/>
    <lineage>
        <taxon>Eukaryota</taxon>
        <taxon>Metazoa</taxon>
        <taxon>Ecdysozoa</taxon>
        <taxon>Arthropoda</taxon>
        <taxon>Crustacea</taxon>
        <taxon>Multicrustacea</taxon>
        <taxon>Malacostraca</taxon>
        <taxon>Eumalacostraca</taxon>
        <taxon>Eucarida</taxon>
        <taxon>Decapoda</taxon>
        <taxon>Pleocyemata</taxon>
        <taxon>Brachyura</taxon>
        <taxon>Eubrachyura</taxon>
        <taxon>Portunoidea</taxon>
        <taxon>Portunidae</taxon>
        <taxon>Portuninae</taxon>
        <taxon>Portunus</taxon>
    </lineage>
</organism>
<gene>
    <name evidence="9" type="primary">SLC6A2_0</name>
    <name evidence="9" type="ORF">E2C01_064596</name>
</gene>
<comment type="subcellular location">
    <subcellularLocation>
        <location evidence="1">Membrane</location>
        <topology evidence="1">Multi-pass membrane protein</topology>
    </subcellularLocation>
</comment>
<keyword evidence="10" id="KW-1185">Reference proteome</keyword>
<evidence type="ECO:0000256" key="4">
    <source>
        <dbReference type="ARBA" id="ARBA00022692"/>
    </source>
</evidence>
<keyword evidence="3" id="KW-0813">Transport</keyword>
<accession>A0A5B7HGJ9</accession>
<evidence type="ECO:0000256" key="8">
    <source>
        <dbReference type="SAM" id="Phobius"/>
    </source>
</evidence>
<name>A0A5B7HGJ9_PORTR</name>
<proteinExistence type="inferred from homology"/>
<reference evidence="9 10" key="1">
    <citation type="submission" date="2019-05" db="EMBL/GenBank/DDBJ databases">
        <title>Another draft genome of Portunus trituberculatus and its Hox gene families provides insights of decapod evolution.</title>
        <authorList>
            <person name="Jeong J.-H."/>
            <person name="Song I."/>
            <person name="Kim S."/>
            <person name="Choi T."/>
            <person name="Kim D."/>
            <person name="Ryu S."/>
            <person name="Kim W."/>
        </authorList>
    </citation>
    <scope>NUCLEOTIDE SEQUENCE [LARGE SCALE GENOMIC DNA]</scope>
    <source>
        <tissue evidence="9">Muscle</tissue>
    </source>
</reference>
<evidence type="ECO:0000256" key="7">
    <source>
        <dbReference type="ARBA" id="ARBA00023136"/>
    </source>
</evidence>
<dbReference type="OrthoDB" id="6581954at2759"/>
<dbReference type="Pfam" id="PF00209">
    <property type="entry name" value="SNF"/>
    <property type="match status" value="1"/>
</dbReference>
<evidence type="ECO:0000256" key="2">
    <source>
        <dbReference type="ARBA" id="ARBA00006459"/>
    </source>
</evidence>
<comment type="similarity">
    <text evidence="2">Belongs to the sodium:neurotransmitter symporter (SNF) (TC 2.A.22) family.</text>
</comment>
<feature type="transmembrane region" description="Helical" evidence="8">
    <location>
        <begin position="20"/>
        <end position="45"/>
    </location>
</feature>
<dbReference type="PANTHER" id="PTHR11616">
    <property type="entry name" value="SODIUM/CHLORIDE DEPENDENT TRANSPORTER"/>
    <property type="match status" value="1"/>
</dbReference>
<keyword evidence="6 8" id="KW-1133">Transmembrane helix</keyword>
<dbReference type="PANTHER" id="PTHR11616:SF240">
    <property type="entry name" value="BLOATED TUBULES, ISOFORM B-RELATED"/>
    <property type="match status" value="1"/>
</dbReference>
<keyword evidence="5" id="KW-0769">Symport</keyword>
<dbReference type="InterPro" id="IPR037272">
    <property type="entry name" value="SNS_sf"/>
</dbReference>
<comment type="caution">
    <text evidence="9">The sequence shown here is derived from an EMBL/GenBank/DDBJ whole genome shotgun (WGS) entry which is preliminary data.</text>
</comment>
<evidence type="ECO:0000256" key="6">
    <source>
        <dbReference type="ARBA" id="ARBA00022989"/>
    </source>
</evidence>
<dbReference type="GO" id="GO:0035725">
    <property type="term" value="P:sodium ion transmembrane transport"/>
    <property type="evidence" value="ECO:0007669"/>
    <property type="project" value="TreeGrafter"/>
</dbReference>
<evidence type="ECO:0000256" key="3">
    <source>
        <dbReference type="ARBA" id="ARBA00022448"/>
    </source>
</evidence>
<dbReference type="EMBL" id="VSRR010030984">
    <property type="protein sequence ID" value="MPC70352.1"/>
    <property type="molecule type" value="Genomic_DNA"/>
</dbReference>
<evidence type="ECO:0000256" key="1">
    <source>
        <dbReference type="ARBA" id="ARBA00004141"/>
    </source>
</evidence>
<dbReference type="AlphaFoldDB" id="A0A5B7HGJ9"/>
<dbReference type="GO" id="GO:0005886">
    <property type="term" value="C:plasma membrane"/>
    <property type="evidence" value="ECO:0007669"/>
    <property type="project" value="TreeGrafter"/>
</dbReference>
<evidence type="ECO:0000256" key="5">
    <source>
        <dbReference type="ARBA" id="ARBA00022847"/>
    </source>
</evidence>
<keyword evidence="7 8" id="KW-0472">Membrane</keyword>
<keyword evidence="4 8" id="KW-0812">Transmembrane</keyword>
<evidence type="ECO:0000313" key="10">
    <source>
        <dbReference type="Proteomes" id="UP000324222"/>
    </source>
</evidence>
<dbReference type="SUPFAM" id="SSF161070">
    <property type="entry name" value="SNF-like"/>
    <property type="match status" value="1"/>
</dbReference>
<evidence type="ECO:0000313" key="9">
    <source>
        <dbReference type="EMBL" id="MPC70352.1"/>
    </source>
</evidence>
<protein>
    <submittedName>
        <fullName evidence="9">Sodium-dependent noradrenaline transporter</fullName>
    </submittedName>
</protein>
<dbReference type="GO" id="GO:0015293">
    <property type="term" value="F:symporter activity"/>
    <property type="evidence" value="ECO:0007669"/>
    <property type="project" value="UniProtKB-KW"/>
</dbReference>
<sequence length="66" mass="7830">MHLLPLSRSQQTLRSRGIGYAMFMISFYIGCYYNVVLSWAIYYIYSSFTHTLPWTSCGDEWRSECK</sequence>
<dbReference type="GO" id="GO:0006865">
    <property type="term" value="P:amino acid transport"/>
    <property type="evidence" value="ECO:0007669"/>
    <property type="project" value="TreeGrafter"/>
</dbReference>
<dbReference type="Proteomes" id="UP000324222">
    <property type="component" value="Unassembled WGS sequence"/>
</dbReference>